<keyword evidence="3" id="KW-1185">Reference proteome</keyword>
<dbReference type="Proteomes" id="UP000641152">
    <property type="component" value="Unassembled WGS sequence"/>
</dbReference>
<keyword evidence="1" id="KW-1133">Transmembrane helix</keyword>
<dbReference type="EMBL" id="JACXST010000003">
    <property type="protein sequence ID" value="MBD9363415.1"/>
    <property type="molecule type" value="Genomic_DNA"/>
</dbReference>
<evidence type="ECO:0000256" key="1">
    <source>
        <dbReference type="SAM" id="Phobius"/>
    </source>
</evidence>
<sequence>MRTASRRTFWQIWRLPLALGLASAAGLAAALIGDGAWDAASWALLGLPAAVCGLGCWPSKSTACVGDKGPDGYKRE</sequence>
<evidence type="ECO:0000313" key="3">
    <source>
        <dbReference type="Proteomes" id="UP000641152"/>
    </source>
</evidence>
<feature type="transmembrane region" description="Helical" evidence="1">
    <location>
        <begin position="40"/>
        <end position="58"/>
    </location>
</feature>
<keyword evidence="1" id="KW-0812">Transmembrane</keyword>
<proteinExistence type="predicted"/>
<evidence type="ECO:0000313" key="2">
    <source>
        <dbReference type="EMBL" id="MBD9363415.1"/>
    </source>
</evidence>
<comment type="caution">
    <text evidence="2">The sequence shown here is derived from an EMBL/GenBank/DDBJ whole genome shotgun (WGS) entry which is preliminary data.</text>
</comment>
<keyword evidence="1" id="KW-0472">Membrane</keyword>
<name>A0ABR9DKG7_9GAMM</name>
<dbReference type="RefSeq" id="WP_192396471.1">
    <property type="nucleotide sequence ID" value="NZ_CAJHIU010000003.1"/>
</dbReference>
<gene>
    <name evidence="2" type="ORF">EBB_23620</name>
</gene>
<protein>
    <submittedName>
        <fullName evidence="2">Uncharacterized protein</fullName>
    </submittedName>
</protein>
<reference evidence="2 3" key="1">
    <citation type="submission" date="2020-09" db="EMBL/GenBank/DDBJ databases">
        <title>Methylomonas albis sp. nov. and Methylomonas fluvii sp. nov.: Two cold-adapted methanotrophs from the River Elbe and an amended description of Methylovulum psychrotolerans strain Eb1.</title>
        <authorList>
            <person name="Bussmann I.K."/>
            <person name="Klings K.-W."/>
            <person name="Warnstedt J."/>
            <person name="Hoppert M."/>
            <person name="Saborowski A."/>
            <person name="Horn F."/>
            <person name="Liebner S."/>
        </authorList>
    </citation>
    <scope>NUCLEOTIDE SEQUENCE [LARGE SCALE GENOMIC DNA]</scope>
    <source>
        <strain evidence="2 3">EbB</strain>
    </source>
</reference>
<accession>A0ABR9DKG7</accession>
<organism evidence="2 3">
    <name type="scientific">Methylomonas fluvii</name>
    <dbReference type="NCBI Taxonomy" id="1854564"/>
    <lineage>
        <taxon>Bacteria</taxon>
        <taxon>Pseudomonadati</taxon>
        <taxon>Pseudomonadota</taxon>
        <taxon>Gammaproteobacteria</taxon>
        <taxon>Methylococcales</taxon>
        <taxon>Methylococcaceae</taxon>
        <taxon>Methylomonas</taxon>
    </lineage>
</organism>